<dbReference type="PANTHER" id="PTHR48475:SF2">
    <property type="entry name" value="RIBONUCLEASE H"/>
    <property type="match status" value="1"/>
</dbReference>
<dbReference type="PANTHER" id="PTHR48475">
    <property type="entry name" value="RIBONUCLEASE H"/>
    <property type="match status" value="1"/>
</dbReference>
<dbReference type="Gene3D" id="3.30.420.10">
    <property type="entry name" value="Ribonuclease H-like superfamily/Ribonuclease H"/>
    <property type="match status" value="1"/>
</dbReference>
<accession>A0AAW2KDN9</accession>
<comment type="caution">
    <text evidence="1">The sequence shown here is derived from an EMBL/GenBank/DDBJ whole genome shotgun (WGS) entry which is preliminary data.</text>
</comment>
<organism evidence="1">
    <name type="scientific">Sesamum angustifolium</name>
    <dbReference type="NCBI Taxonomy" id="2727405"/>
    <lineage>
        <taxon>Eukaryota</taxon>
        <taxon>Viridiplantae</taxon>
        <taxon>Streptophyta</taxon>
        <taxon>Embryophyta</taxon>
        <taxon>Tracheophyta</taxon>
        <taxon>Spermatophyta</taxon>
        <taxon>Magnoliopsida</taxon>
        <taxon>eudicotyledons</taxon>
        <taxon>Gunneridae</taxon>
        <taxon>Pentapetalae</taxon>
        <taxon>asterids</taxon>
        <taxon>lamiids</taxon>
        <taxon>Lamiales</taxon>
        <taxon>Pedaliaceae</taxon>
        <taxon>Sesamum</taxon>
    </lineage>
</organism>
<protein>
    <recommendedName>
        <fullName evidence="2">Integrase catalytic domain-containing protein</fullName>
    </recommendedName>
</protein>
<gene>
    <name evidence="1" type="ORF">Sangu_3074700</name>
</gene>
<dbReference type="InterPro" id="IPR036397">
    <property type="entry name" value="RNaseH_sf"/>
</dbReference>
<reference evidence="1" key="1">
    <citation type="submission" date="2020-06" db="EMBL/GenBank/DDBJ databases">
        <authorList>
            <person name="Li T."/>
            <person name="Hu X."/>
            <person name="Zhang T."/>
            <person name="Song X."/>
            <person name="Zhang H."/>
            <person name="Dai N."/>
            <person name="Sheng W."/>
            <person name="Hou X."/>
            <person name="Wei L."/>
        </authorList>
    </citation>
    <scope>NUCLEOTIDE SEQUENCE</scope>
    <source>
        <strain evidence="1">G01</strain>
        <tissue evidence="1">Leaf</tissue>
    </source>
</reference>
<name>A0AAW2KDN9_9LAMI</name>
<proteinExistence type="predicted"/>
<dbReference type="AlphaFoldDB" id="A0AAW2KDN9"/>
<dbReference type="SUPFAM" id="SSF53098">
    <property type="entry name" value="Ribonuclease H-like"/>
    <property type="match status" value="1"/>
</dbReference>
<dbReference type="GO" id="GO:0003676">
    <property type="term" value="F:nucleic acid binding"/>
    <property type="evidence" value="ECO:0007669"/>
    <property type="project" value="InterPro"/>
</dbReference>
<evidence type="ECO:0000313" key="1">
    <source>
        <dbReference type="EMBL" id="KAL0304587.1"/>
    </source>
</evidence>
<reference evidence="1" key="2">
    <citation type="journal article" date="2024" name="Plant">
        <title>Genomic evolution and insights into agronomic trait innovations of Sesamum species.</title>
        <authorList>
            <person name="Miao H."/>
            <person name="Wang L."/>
            <person name="Qu L."/>
            <person name="Liu H."/>
            <person name="Sun Y."/>
            <person name="Le M."/>
            <person name="Wang Q."/>
            <person name="Wei S."/>
            <person name="Zheng Y."/>
            <person name="Lin W."/>
            <person name="Duan Y."/>
            <person name="Cao H."/>
            <person name="Xiong S."/>
            <person name="Wang X."/>
            <person name="Wei L."/>
            <person name="Li C."/>
            <person name="Ma Q."/>
            <person name="Ju M."/>
            <person name="Zhao R."/>
            <person name="Li G."/>
            <person name="Mu C."/>
            <person name="Tian Q."/>
            <person name="Mei H."/>
            <person name="Zhang T."/>
            <person name="Gao T."/>
            <person name="Zhang H."/>
        </authorList>
    </citation>
    <scope>NUCLEOTIDE SEQUENCE</scope>
    <source>
        <strain evidence="1">G01</strain>
    </source>
</reference>
<evidence type="ECO:0008006" key="2">
    <source>
        <dbReference type="Google" id="ProtNLM"/>
    </source>
</evidence>
<dbReference type="InterPro" id="IPR012337">
    <property type="entry name" value="RNaseH-like_sf"/>
</dbReference>
<dbReference type="EMBL" id="JACGWK010000207">
    <property type="protein sequence ID" value="KAL0304587.1"/>
    <property type="molecule type" value="Genomic_DNA"/>
</dbReference>
<sequence>MNNNLKDKGYKTGVHATHKAEVHRGISSQDNGQVEVTNRILVKGIKKRLDRAGGNWVEELTSVLWSYRTTIRGSAGESPFSLVYKIETLIPVELGIPSHRIIHFNEESISQLLKAYLNLVDEVRETTFIRIQRYKSTMINANNKRVKVHHFQVGDLVLRRVDTLKPIGKLDPKWEGPYKISKIIRNGAYMLEDTEDRTLNRPWNVHNLRRFFS</sequence>